<comment type="caution">
    <text evidence="2">The sequence shown here is derived from an EMBL/GenBank/DDBJ whole genome shotgun (WGS) entry which is preliminary data.</text>
</comment>
<keyword evidence="3" id="KW-1185">Reference proteome</keyword>
<dbReference type="Proteomes" id="UP000558488">
    <property type="component" value="Unassembled WGS sequence"/>
</dbReference>
<sequence>MVTQACTSTKLTRLPMYDACALPHTSRVSQALLRCFICCPSPKASCVQGLLHRRSWEERPCLPWRPRHCSANQRCSEEPQRRWLRGGGGCGPLDTGQGLGDVSRSPSCSNESLETRRLPGKAIEGHTLQAESTVRAEGPSDVCSVVGLRCGWSVWVEGSQMCWEISRTGGGGPRGAAGSELSPKGRGCLGSLEGGCQGEAAAETQRGVHPREAVRSLS</sequence>
<protein>
    <submittedName>
        <fullName evidence="2">Uncharacterized protein</fullName>
    </submittedName>
</protein>
<organism evidence="2 3">
    <name type="scientific">Pipistrellus kuhlii</name>
    <name type="common">Kuhl's pipistrelle</name>
    <dbReference type="NCBI Taxonomy" id="59472"/>
    <lineage>
        <taxon>Eukaryota</taxon>
        <taxon>Metazoa</taxon>
        <taxon>Chordata</taxon>
        <taxon>Craniata</taxon>
        <taxon>Vertebrata</taxon>
        <taxon>Euteleostomi</taxon>
        <taxon>Mammalia</taxon>
        <taxon>Eutheria</taxon>
        <taxon>Laurasiatheria</taxon>
        <taxon>Chiroptera</taxon>
        <taxon>Yangochiroptera</taxon>
        <taxon>Vespertilionidae</taxon>
        <taxon>Pipistrellus</taxon>
    </lineage>
</organism>
<evidence type="ECO:0000313" key="2">
    <source>
        <dbReference type="EMBL" id="KAF6318619.1"/>
    </source>
</evidence>
<accession>A0A7J7V0F2</accession>
<evidence type="ECO:0000313" key="3">
    <source>
        <dbReference type="Proteomes" id="UP000558488"/>
    </source>
</evidence>
<gene>
    <name evidence="2" type="ORF">mPipKuh1_008619</name>
</gene>
<evidence type="ECO:0000256" key="1">
    <source>
        <dbReference type="SAM" id="MobiDB-lite"/>
    </source>
</evidence>
<proteinExistence type="predicted"/>
<dbReference type="AlphaFoldDB" id="A0A7J7V0F2"/>
<feature type="compositionally biased region" description="Basic and acidic residues" evidence="1">
    <location>
        <begin position="209"/>
        <end position="218"/>
    </location>
</feature>
<name>A0A7J7V0F2_PIPKU</name>
<feature type="region of interest" description="Disordered" evidence="1">
    <location>
        <begin position="199"/>
        <end position="218"/>
    </location>
</feature>
<reference evidence="2 3" key="1">
    <citation type="journal article" date="2020" name="Nature">
        <title>Six reference-quality genomes reveal evolution of bat adaptations.</title>
        <authorList>
            <person name="Jebb D."/>
            <person name="Huang Z."/>
            <person name="Pippel M."/>
            <person name="Hughes G.M."/>
            <person name="Lavrichenko K."/>
            <person name="Devanna P."/>
            <person name="Winkler S."/>
            <person name="Jermiin L.S."/>
            <person name="Skirmuntt E.C."/>
            <person name="Katzourakis A."/>
            <person name="Burkitt-Gray L."/>
            <person name="Ray D.A."/>
            <person name="Sullivan K.A.M."/>
            <person name="Roscito J.G."/>
            <person name="Kirilenko B.M."/>
            <person name="Davalos L.M."/>
            <person name="Corthals A.P."/>
            <person name="Power M.L."/>
            <person name="Jones G."/>
            <person name="Ransome R.D."/>
            <person name="Dechmann D.K.N."/>
            <person name="Locatelli A.G."/>
            <person name="Puechmaille S.J."/>
            <person name="Fedrigo O."/>
            <person name="Jarvis E.D."/>
            <person name="Hiller M."/>
            <person name="Vernes S.C."/>
            <person name="Myers E.W."/>
            <person name="Teeling E.C."/>
        </authorList>
    </citation>
    <scope>NUCLEOTIDE SEQUENCE [LARGE SCALE GENOMIC DNA]</scope>
    <source>
        <strain evidence="2">MPipKuh1</strain>
        <tissue evidence="2">Flight muscle</tissue>
    </source>
</reference>
<dbReference type="EMBL" id="JACAGB010000017">
    <property type="protein sequence ID" value="KAF6318619.1"/>
    <property type="molecule type" value="Genomic_DNA"/>
</dbReference>